<dbReference type="AlphaFoldDB" id="A0AAD6J4Q7"/>
<keyword evidence="4 7" id="KW-0067">ATP-binding</keyword>
<comment type="catalytic activity">
    <reaction evidence="6">
        <text>L-seryl-[protein] + ATP = O-phospho-L-seryl-[protein] + ADP + H(+)</text>
        <dbReference type="Rhea" id="RHEA:17989"/>
        <dbReference type="Rhea" id="RHEA-COMP:9863"/>
        <dbReference type="Rhea" id="RHEA-COMP:11604"/>
        <dbReference type="ChEBI" id="CHEBI:15378"/>
        <dbReference type="ChEBI" id="CHEBI:29999"/>
        <dbReference type="ChEBI" id="CHEBI:30616"/>
        <dbReference type="ChEBI" id="CHEBI:83421"/>
        <dbReference type="ChEBI" id="CHEBI:456216"/>
        <dbReference type="EC" id="2.7.11.1"/>
    </reaction>
</comment>
<dbReference type="InterPro" id="IPR011009">
    <property type="entry name" value="Kinase-like_dom_sf"/>
</dbReference>
<keyword evidence="8" id="KW-0808">Transferase</keyword>
<accession>A0AAD6J4Q7</accession>
<feature type="region of interest" description="Disordered" evidence="9">
    <location>
        <begin position="325"/>
        <end position="430"/>
    </location>
</feature>
<dbReference type="InterPro" id="IPR000719">
    <property type="entry name" value="Prot_kinase_dom"/>
</dbReference>
<dbReference type="PROSITE" id="PS00107">
    <property type="entry name" value="PROTEIN_KINASE_ATP"/>
    <property type="match status" value="1"/>
</dbReference>
<evidence type="ECO:0000313" key="11">
    <source>
        <dbReference type="EMBL" id="KAJ6264066.1"/>
    </source>
</evidence>
<reference evidence="11" key="1">
    <citation type="submission" date="2023-01" db="EMBL/GenBank/DDBJ databases">
        <title>The chitinases involved in constricting ring structure development in the nematode-trapping fungus Drechslerella dactyloides.</title>
        <authorList>
            <person name="Wang R."/>
            <person name="Zhang L."/>
            <person name="Tang P."/>
            <person name="Li S."/>
            <person name="Liang L."/>
        </authorList>
    </citation>
    <scope>NUCLEOTIDE SEQUENCE</scope>
    <source>
        <strain evidence="11">YMF1.00031</strain>
    </source>
</reference>
<protein>
    <recommendedName>
        <fullName evidence="2">non-specific serine/threonine protein kinase</fullName>
        <ecNumber evidence="2">2.7.11.1</ecNumber>
    </recommendedName>
</protein>
<dbReference type="SUPFAM" id="SSF56112">
    <property type="entry name" value="Protein kinase-like (PK-like)"/>
    <property type="match status" value="1"/>
</dbReference>
<dbReference type="Gene3D" id="1.10.510.10">
    <property type="entry name" value="Transferase(Phosphotransferase) domain 1"/>
    <property type="match status" value="1"/>
</dbReference>
<feature type="compositionally biased region" description="Low complexity" evidence="9">
    <location>
        <begin position="347"/>
        <end position="365"/>
    </location>
</feature>
<dbReference type="PROSITE" id="PS00108">
    <property type="entry name" value="PROTEIN_KINASE_ST"/>
    <property type="match status" value="1"/>
</dbReference>
<feature type="binding site" evidence="7">
    <location>
        <position position="49"/>
    </location>
    <ligand>
        <name>ATP</name>
        <dbReference type="ChEBI" id="CHEBI:30616"/>
    </ligand>
</feature>
<keyword evidence="12" id="KW-1185">Reference proteome</keyword>
<evidence type="ECO:0000256" key="3">
    <source>
        <dbReference type="ARBA" id="ARBA00022741"/>
    </source>
</evidence>
<evidence type="ECO:0000259" key="10">
    <source>
        <dbReference type="PROSITE" id="PS50011"/>
    </source>
</evidence>
<evidence type="ECO:0000256" key="4">
    <source>
        <dbReference type="ARBA" id="ARBA00022840"/>
    </source>
</evidence>
<dbReference type="InterPro" id="IPR017441">
    <property type="entry name" value="Protein_kinase_ATP_BS"/>
</dbReference>
<proteinExistence type="inferred from homology"/>
<keyword evidence="8" id="KW-0723">Serine/threonine-protein kinase</keyword>
<evidence type="ECO:0000256" key="6">
    <source>
        <dbReference type="ARBA" id="ARBA00048679"/>
    </source>
</evidence>
<feature type="domain" description="Protein kinase" evidence="10">
    <location>
        <begin position="20"/>
        <end position="297"/>
    </location>
</feature>
<dbReference type="PROSITE" id="PS50011">
    <property type="entry name" value="PROTEIN_KINASE_DOM"/>
    <property type="match status" value="1"/>
</dbReference>
<dbReference type="Proteomes" id="UP001221413">
    <property type="component" value="Unassembled WGS sequence"/>
</dbReference>
<comment type="catalytic activity">
    <reaction evidence="5">
        <text>L-threonyl-[protein] + ATP = O-phospho-L-threonyl-[protein] + ADP + H(+)</text>
        <dbReference type="Rhea" id="RHEA:46608"/>
        <dbReference type="Rhea" id="RHEA-COMP:11060"/>
        <dbReference type="Rhea" id="RHEA-COMP:11605"/>
        <dbReference type="ChEBI" id="CHEBI:15378"/>
        <dbReference type="ChEBI" id="CHEBI:30013"/>
        <dbReference type="ChEBI" id="CHEBI:30616"/>
        <dbReference type="ChEBI" id="CHEBI:61977"/>
        <dbReference type="ChEBI" id="CHEBI:456216"/>
        <dbReference type="EC" id="2.7.11.1"/>
    </reaction>
</comment>
<organism evidence="11 12">
    <name type="scientific">Drechslerella dactyloides</name>
    <name type="common">Nematode-trapping fungus</name>
    <name type="synonym">Arthrobotrys dactyloides</name>
    <dbReference type="NCBI Taxonomy" id="74499"/>
    <lineage>
        <taxon>Eukaryota</taxon>
        <taxon>Fungi</taxon>
        <taxon>Dikarya</taxon>
        <taxon>Ascomycota</taxon>
        <taxon>Pezizomycotina</taxon>
        <taxon>Orbiliomycetes</taxon>
        <taxon>Orbiliales</taxon>
        <taxon>Orbiliaceae</taxon>
        <taxon>Drechslerella</taxon>
    </lineage>
</organism>
<evidence type="ECO:0000256" key="2">
    <source>
        <dbReference type="ARBA" id="ARBA00012513"/>
    </source>
</evidence>
<dbReference type="CDD" id="cd14125">
    <property type="entry name" value="STKc_CK1_delta_epsilon"/>
    <property type="match status" value="1"/>
</dbReference>
<dbReference type="EC" id="2.7.11.1" evidence="2"/>
<evidence type="ECO:0000256" key="7">
    <source>
        <dbReference type="PROSITE-ProRule" id="PRU10141"/>
    </source>
</evidence>
<keyword evidence="8" id="KW-0418">Kinase</keyword>
<feature type="compositionally biased region" description="Basic and acidic residues" evidence="9">
    <location>
        <begin position="419"/>
        <end position="430"/>
    </location>
</feature>
<comment type="similarity">
    <text evidence="1">Belongs to the protein kinase superfamily. CK1 Ser/Thr protein kinase family. Casein kinase I subfamily.</text>
</comment>
<dbReference type="GO" id="GO:0004674">
    <property type="term" value="F:protein serine/threonine kinase activity"/>
    <property type="evidence" value="ECO:0007669"/>
    <property type="project" value="UniProtKB-KW"/>
</dbReference>
<evidence type="ECO:0000256" key="5">
    <source>
        <dbReference type="ARBA" id="ARBA00047899"/>
    </source>
</evidence>
<evidence type="ECO:0000256" key="1">
    <source>
        <dbReference type="ARBA" id="ARBA00005926"/>
    </source>
</evidence>
<evidence type="ECO:0000256" key="9">
    <source>
        <dbReference type="SAM" id="MobiDB-lite"/>
    </source>
</evidence>
<evidence type="ECO:0000256" key="8">
    <source>
        <dbReference type="RuleBase" id="RU000304"/>
    </source>
</evidence>
<name>A0AAD6J4Q7_DREDA</name>
<dbReference type="InterPro" id="IPR008271">
    <property type="entry name" value="Ser/Thr_kinase_AS"/>
</dbReference>
<dbReference type="InterPro" id="IPR050235">
    <property type="entry name" value="CK1_Ser-Thr_kinase"/>
</dbReference>
<dbReference type="GO" id="GO:0005524">
    <property type="term" value="F:ATP binding"/>
    <property type="evidence" value="ECO:0007669"/>
    <property type="project" value="UniProtKB-UniRule"/>
</dbReference>
<dbReference type="EMBL" id="JAQGDS010000001">
    <property type="protein sequence ID" value="KAJ6264066.1"/>
    <property type="molecule type" value="Genomic_DNA"/>
</dbReference>
<dbReference type="PANTHER" id="PTHR11909">
    <property type="entry name" value="CASEIN KINASE-RELATED"/>
    <property type="match status" value="1"/>
</dbReference>
<gene>
    <name evidence="11" type="ORF">Dda_0207</name>
</gene>
<sequence>MANPNVAPAAPPDLRVGNKYRIGRKIGSGSFGDIYLGTNIISGEEIAIKLESVKAKHPQLEYEARVYKYEEIPSRHLHAVVATQGVNHVTDTECDYNAMVLDLLGPSLEDLFNFCNRKFSLKTVLLLADQLISRIEYIHAKSFIHRDIKPDNFLMGIGKRGNQVNVIDFGLAKKYRDPKTHFHIPYRENKNLTGTARYASINTHLGVEQSRRDDMESLGYVMLYFCRGSLPWQGLKAATKKQKYDRIMEKKMTTPTEVLCRGFPNEFAIYLNYTRSLRFDDKPDYSYLRKIFRDLFVREGFQYDYVFDWTVYKYQKNAQQLAATQQMQAAEREEEDKRPRMNTNAATMGQTPGTGPTMGSSSKPGAMSKVITGGADIIQQPPDAHAKDCRLRSASKSAQPSSTGQQYGNASGQPAYRVSKQDDVGGRWGY</sequence>
<evidence type="ECO:0000313" key="12">
    <source>
        <dbReference type="Proteomes" id="UP001221413"/>
    </source>
</evidence>
<dbReference type="FunFam" id="1.10.510.10:FF:000159">
    <property type="entry name" value="Casein kinase I hhp1"/>
    <property type="match status" value="1"/>
</dbReference>
<dbReference type="SMART" id="SM00220">
    <property type="entry name" value="S_TKc"/>
    <property type="match status" value="1"/>
</dbReference>
<keyword evidence="3 7" id="KW-0547">Nucleotide-binding</keyword>
<dbReference type="Pfam" id="PF00069">
    <property type="entry name" value="Pkinase"/>
    <property type="match status" value="1"/>
</dbReference>
<feature type="compositionally biased region" description="Polar residues" evidence="9">
    <location>
        <begin position="394"/>
        <end position="412"/>
    </location>
</feature>
<comment type="caution">
    <text evidence="11">The sequence shown here is derived from an EMBL/GenBank/DDBJ whole genome shotgun (WGS) entry which is preliminary data.</text>
</comment>